<protein>
    <submittedName>
        <fullName evidence="1">Uncharacterized protein</fullName>
    </submittedName>
</protein>
<sequence>MDGGILLGLELTVVFAQENRKEPAEMRARERIRCVFGHPCFLLHQMLLCFCFAS</sequence>
<evidence type="ECO:0000313" key="1">
    <source>
        <dbReference type="EMBL" id="MBX12080.1"/>
    </source>
</evidence>
<proteinExistence type="predicted"/>
<dbReference type="EMBL" id="GGEC01031596">
    <property type="protein sequence ID" value="MBX12080.1"/>
    <property type="molecule type" value="Transcribed_RNA"/>
</dbReference>
<reference evidence="1" key="1">
    <citation type="submission" date="2018-02" db="EMBL/GenBank/DDBJ databases">
        <title>Rhizophora mucronata_Transcriptome.</title>
        <authorList>
            <person name="Meera S.P."/>
            <person name="Sreeshan A."/>
            <person name="Augustine A."/>
        </authorList>
    </citation>
    <scope>NUCLEOTIDE SEQUENCE</scope>
    <source>
        <tissue evidence="1">Leaf</tissue>
    </source>
</reference>
<dbReference type="AlphaFoldDB" id="A0A2P2L279"/>
<accession>A0A2P2L279</accession>
<name>A0A2P2L279_RHIMU</name>
<organism evidence="1">
    <name type="scientific">Rhizophora mucronata</name>
    <name type="common">Asiatic mangrove</name>
    <dbReference type="NCBI Taxonomy" id="61149"/>
    <lineage>
        <taxon>Eukaryota</taxon>
        <taxon>Viridiplantae</taxon>
        <taxon>Streptophyta</taxon>
        <taxon>Embryophyta</taxon>
        <taxon>Tracheophyta</taxon>
        <taxon>Spermatophyta</taxon>
        <taxon>Magnoliopsida</taxon>
        <taxon>eudicotyledons</taxon>
        <taxon>Gunneridae</taxon>
        <taxon>Pentapetalae</taxon>
        <taxon>rosids</taxon>
        <taxon>fabids</taxon>
        <taxon>Malpighiales</taxon>
        <taxon>Rhizophoraceae</taxon>
        <taxon>Rhizophora</taxon>
    </lineage>
</organism>